<dbReference type="Proteomes" id="UP001489719">
    <property type="component" value="Unassembled WGS sequence"/>
</dbReference>
<comment type="caution">
    <text evidence="1">The sequence shown here is derived from an EMBL/GenBank/DDBJ whole genome shotgun (WGS) entry which is preliminary data.</text>
</comment>
<dbReference type="EMBL" id="MU970073">
    <property type="protein sequence ID" value="KAK9322655.1"/>
    <property type="molecule type" value="Genomic_DNA"/>
</dbReference>
<protein>
    <submittedName>
        <fullName evidence="1">Uncharacterized protein</fullName>
    </submittedName>
</protein>
<gene>
    <name evidence="1" type="ORF">V1517DRAFT_130260</name>
</gene>
<evidence type="ECO:0000313" key="2">
    <source>
        <dbReference type="Proteomes" id="UP001489719"/>
    </source>
</evidence>
<proteinExistence type="predicted"/>
<name>A0ACC3TN73_9ASCO</name>
<organism evidence="1 2">
    <name type="scientific">Lipomyces orientalis</name>
    <dbReference type="NCBI Taxonomy" id="1233043"/>
    <lineage>
        <taxon>Eukaryota</taxon>
        <taxon>Fungi</taxon>
        <taxon>Dikarya</taxon>
        <taxon>Ascomycota</taxon>
        <taxon>Saccharomycotina</taxon>
        <taxon>Lipomycetes</taxon>
        <taxon>Lipomycetales</taxon>
        <taxon>Lipomycetaceae</taxon>
        <taxon>Lipomyces</taxon>
    </lineage>
</organism>
<keyword evidence="2" id="KW-1185">Reference proteome</keyword>
<accession>A0ACC3TN73</accession>
<evidence type="ECO:0000313" key="1">
    <source>
        <dbReference type="EMBL" id="KAK9322655.1"/>
    </source>
</evidence>
<sequence>MDRSPLSFAVSRRHHSDSALPFAPLHPKPVAHAAMLPDFRLAPRSYSPASLDAYRLRSSAPSSASAISIAASSTVSTSSSPSPSPSPSDRALPPISSILAGSVEAAAALAYCAATAASSSTAPRDRAHSWPTRPLPPAAVLAPTPILAKDTPASSIANSPAPSSVFSAAGSPYSVASDLDCGHSNHTAAAGRCHFAEPDRASSPAPTAASEGLYPVLAHTDVTTIDGRPAFNSYLQKPIPATSPRQQHHSDSASPSTTADRYVCQVCTRAFSRPSSLRIHSHSHTGEKPFVCGHDGCGKAFSVRSNMKRHERGCHAV</sequence>
<reference evidence="2" key="1">
    <citation type="journal article" date="2024" name="Front. Bioeng. Biotechnol.">
        <title>Genome-scale model development and genomic sequencing of the oleaginous clade Lipomyces.</title>
        <authorList>
            <person name="Czajka J.J."/>
            <person name="Han Y."/>
            <person name="Kim J."/>
            <person name="Mondo S.J."/>
            <person name="Hofstad B.A."/>
            <person name="Robles A."/>
            <person name="Haridas S."/>
            <person name="Riley R."/>
            <person name="LaButti K."/>
            <person name="Pangilinan J."/>
            <person name="Andreopoulos W."/>
            <person name="Lipzen A."/>
            <person name="Yan J."/>
            <person name="Wang M."/>
            <person name="Ng V."/>
            <person name="Grigoriev I.V."/>
            <person name="Spatafora J.W."/>
            <person name="Magnuson J.K."/>
            <person name="Baker S.E."/>
            <person name="Pomraning K.R."/>
        </authorList>
    </citation>
    <scope>NUCLEOTIDE SEQUENCE [LARGE SCALE GENOMIC DNA]</scope>
    <source>
        <strain evidence="2">CBS 10300</strain>
    </source>
</reference>